<dbReference type="SUPFAM" id="SSF51120">
    <property type="entry name" value="beta-Roll"/>
    <property type="match status" value="1"/>
</dbReference>
<feature type="domain" description="DUF5648" evidence="4">
    <location>
        <begin position="279"/>
        <end position="396"/>
    </location>
</feature>
<comment type="subcellular location">
    <subcellularLocation>
        <location evidence="1">Secreted</location>
    </subcellularLocation>
</comment>
<evidence type="ECO:0000259" key="4">
    <source>
        <dbReference type="Pfam" id="PF18885"/>
    </source>
</evidence>
<proteinExistence type="predicted"/>
<gene>
    <name evidence="5" type="ORF">METZ01_LOCUS148206</name>
</gene>
<accession>A0A382A2J0</accession>
<feature type="region of interest" description="Disordered" evidence="3">
    <location>
        <begin position="1"/>
        <end position="20"/>
    </location>
</feature>
<keyword evidence="2" id="KW-0964">Secreted</keyword>
<dbReference type="EMBL" id="UINC01023524">
    <property type="protein sequence ID" value="SVA95352.1"/>
    <property type="molecule type" value="Genomic_DNA"/>
</dbReference>
<evidence type="ECO:0000256" key="3">
    <source>
        <dbReference type="SAM" id="MobiDB-lite"/>
    </source>
</evidence>
<evidence type="ECO:0000313" key="5">
    <source>
        <dbReference type="EMBL" id="SVA95352.1"/>
    </source>
</evidence>
<dbReference type="InterPro" id="IPR011049">
    <property type="entry name" value="Serralysin-like_metalloprot_C"/>
</dbReference>
<reference evidence="5" key="1">
    <citation type="submission" date="2018-05" db="EMBL/GenBank/DDBJ databases">
        <authorList>
            <person name="Lanie J.A."/>
            <person name="Ng W.-L."/>
            <person name="Kazmierczak K.M."/>
            <person name="Andrzejewski T.M."/>
            <person name="Davidsen T.M."/>
            <person name="Wayne K.J."/>
            <person name="Tettelin H."/>
            <person name="Glass J.I."/>
            <person name="Rusch D."/>
            <person name="Podicherti R."/>
            <person name="Tsui H.-C.T."/>
            <person name="Winkler M.E."/>
        </authorList>
    </citation>
    <scope>NUCLEOTIDE SEQUENCE</scope>
</reference>
<sequence length="401" mass="45046">MPTQTGTDQPETLTGTSGDDVIYGNGGDDEIWGYSGTDVIYGGDGDDVLHAGYDGWQDVVMGEDGNDRVIHLGRGDLFHGGNGEDTAVFARDSKNYAISVYPASVINTDGFVMVLSFLGAPTRLWSTELFEFRDGTFPITDFMFTGYYTPAASTSVSTVYRFYNTRDKAFFYTSNVDERDYVILNSAPKYTSGTGGYLEETAPYHRYFSYTEGWRSQFYTDRQYDLDNNPDYIYEGIFQVPVKADDDVFKELGGLLDDDELIPLFIPDNAGGDSSWPYIYQGSTFETGHTYLDSDKLAPVHRFYNYETGHHFFTLSDAEADMIKGKSASGEWPFNYEGTRFSVYSADPTLGYLGQEIAVHRFYSPTLNRHFFSADTEEVNLIKLTGVWNYEGIAFWGEILG</sequence>
<dbReference type="InterPro" id="IPR043708">
    <property type="entry name" value="DUF5648"/>
</dbReference>
<dbReference type="AlphaFoldDB" id="A0A382A2J0"/>
<feature type="domain" description="DUF5648" evidence="4">
    <location>
        <begin position="147"/>
        <end position="237"/>
    </location>
</feature>
<dbReference type="PANTHER" id="PTHR38340">
    <property type="entry name" value="S-LAYER PROTEIN"/>
    <property type="match status" value="1"/>
</dbReference>
<dbReference type="PRINTS" id="PR00313">
    <property type="entry name" value="CABNDNGRPT"/>
</dbReference>
<dbReference type="InterPro" id="IPR001343">
    <property type="entry name" value="Hemolysn_Ca-bd"/>
</dbReference>
<dbReference type="Gene3D" id="2.150.10.10">
    <property type="entry name" value="Serralysin-like metalloprotease, C-terminal"/>
    <property type="match status" value="1"/>
</dbReference>
<dbReference type="Pfam" id="PF18885">
    <property type="entry name" value="DUF5648"/>
    <property type="match status" value="2"/>
</dbReference>
<dbReference type="GO" id="GO:0005509">
    <property type="term" value="F:calcium ion binding"/>
    <property type="evidence" value="ECO:0007669"/>
    <property type="project" value="InterPro"/>
</dbReference>
<evidence type="ECO:0000256" key="1">
    <source>
        <dbReference type="ARBA" id="ARBA00004613"/>
    </source>
</evidence>
<organism evidence="5">
    <name type="scientific">marine metagenome</name>
    <dbReference type="NCBI Taxonomy" id="408172"/>
    <lineage>
        <taxon>unclassified sequences</taxon>
        <taxon>metagenomes</taxon>
        <taxon>ecological metagenomes</taxon>
    </lineage>
</organism>
<dbReference type="InterPro" id="IPR050557">
    <property type="entry name" value="RTX_toxin/Mannuronan_C5-epim"/>
</dbReference>
<dbReference type="PROSITE" id="PS00330">
    <property type="entry name" value="HEMOLYSIN_CALCIUM"/>
    <property type="match status" value="1"/>
</dbReference>
<dbReference type="Pfam" id="PF00353">
    <property type="entry name" value="HemolysinCabind"/>
    <property type="match status" value="1"/>
</dbReference>
<dbReference type="PANTHER" id="PTHR38340:SF1">
    <property type="entry name" value="S-LAYER PROTEIN"/>
    <property type="match status" value="1"/>
</dbReference>
<name>A0A382A2J0_9ZZZZ</name>
<protein>
    <recommendedName>
        <fullName evidence="4">DUF5648 domain-containing protein</fullName>
    </recommendedName>
</protein>
<dbReference type="InterPro" id="IPR018511">
    <property type="entry name" value="Hemolysin-typ_Ca-bd_CS"/>
</dbReference>
<dbReference type="GO" id="GO:0005576">
    <property type="term" value="C:extracellular region"/>
    <property type="evidence" value="ECO:0007669"/>
    <property type="project" value="UniProtKB-SubCell"/>
</dbReference>
<feature type="compositionally biased region" description="Polar residues" evidence="3">
    <location>
        <begin position="1"/>
        <end position="17"/>
    </location>
</feature>
<evidence type="ECO:0000256" key="2">
    <source>
        <dbReference type="ARBA" id="ARBA00022525"/>
    </source>
</evidence>